<evidence type="ECO:0000256" key="1">
    <source>
        <dbReference type="ARBA" id="ARBA00004141"/>
    </source>
</evidence>
<dbReference type="AlphaFoldDB" id="A0A6G1J1P8"/>
<gene>
    <name evidence="9" type="ORF">K458DRAFT_442819</name>
</gene>
<keyword evidence="10" id="KW-1185">Reference proteome</keyword>
<feature type="compositionally biased region" description="Polar residues" evidence="6">
    <location>
        <begin position="167"/>
        <end position="182"/>
    </location>
</feature>
<evidence type="ECO:0000259" key="8">
    <source>
        <dbReference type="Pfam" id="PF20684"/>
    </source>
</evidence>
<organism evidence="9 10">
    <name type="scientific">Lentithecium fluviatile CBS 122367</name>
    <dbReference type="NCBI Taxonomy" id="1168545"/>
    <lineage>
        <taxon>Eukaryota</taxon>
        <taxon>Fungi</taxon>
        <taxon>Dikarya</taxon>
        <taxon>Ascomycota</taxon>
        <taxon>Pezizomycotina</taxon>
        <taxon>Dothideomycetes</taxon>
        <taxon>Pleosporomycetidae</taxon>
        <taxon>Pleosporales</taxon>
        <taxon>Massarineae</taxon>
        <taxon>Lentitheciaceae</taxon>
        <taxon>Lentithecium</taxon>
    </lineage>
</organism>
<feature type="region of interest" description="Disordered" evidence="6">
    <location>
        <begin position="165"/>
        <end position="224"/>
    </location>
</feature>
<comment type="similarity">
    <text evidence="5">Belongs to the SAT4 family.</text>
</comment>
<evidence type="ECO:0000256" key="4">
    <source>
        <dbReference type="ARBA" id="ARBA00023136"/>
    </source>
</evidence>
<feature type="transmembrane region" description="Helical" evidence="7">
    <location>
        <begin position="98"/>
        <end position="117"/>
    </location>
</feature>
<keyword evidence="2 7" id="KW-0812">Transmembrane</keyword>
<sequence length="224" mass="24533">MSFALLSNATVCFSKLSVLLMYTALIPTPSMIKWAKGIDSLIVTWNLADIDFALPGTCGSQPKFYFAMGMINLVTDTAIIVLPMPYLFRLRMAMRRKLLAMELLSIGIGTWVITIYRQTLLPGLNFADMIYSGVLATILSGLEPAVAIALACIPLMRPLFGKKSTKTSDSGYNYESSKTSRIYSKKAGRDATNTFSELVDDNDDSSQVQVQPLKPALSLPSKPV</sequence>
<reference evidence="9" key="1">
    <citation type="journal article" date="2020" name="Stud. Mycol.">
        <title>101 Dothideomycetes genomes: a test case for predicting lifestyles and emergence of pathogens.</title>
        <authorList>
            <person name="Haridas S."/>
            <person name="Albert R."/>
            <person name="Binder M."/>
            <person name="Bloem J."/>
            <person name="Labutti K."/>
            <person name="Salamov A."/>
            <person name="Andreopoulos B."/>
            <person name="Baker S."/>
            <person name="Barry K."/>
            <person name="Bills G."/>
            <person name="Bluhm B."/>
            <person name="Cannon C."/>
            <person name="Castanera R."/>
            <person name="Culley D."/>
            <person name="Daum C."/>
            <person name="Ezra D."/>
            <person name="Gonzalez J."/>
            <person name="Henrissat B."/>
            <person name="Kuo A."/>
            <person name="Liang C."/>
            <person name="Lipzen A."/>
            <person name="Lutzoni F."/>
            <person name="Magnuson J."/>
            <person name="Mondo S."/>
            <person name="Nolan M."/>
            <person name="Ohm R."/>
            <person name="Pangilinan J."/>
            <person name="Park H.-J."/>
            <person name="Ramirez L."/>
            <person name="Alfaro M."/>
            <person name="Sun H."/>
            <person name="Tritt A."/>
            <person name="Yoshinaga Y."/>
            <person name="Zwiers L.-H."/>
            <person name="Turgeon B."/>
            <person name="Goodwin S."/>
            <person name="Spatafora J."/>
            <person name="Crous P."/>
            <person name="Grigoriev I."/>
        </authorList>
    </citation>
    <scope>NUCLEOTIDE SEQUENCE</scope>
    <source>
        <strain evidence="9">CBS 122367</strain>
    </source>
</reference>
<feature type="transmembrane region" description="Helical" evidence="7">
    <location>
        <begin position="64"/>
        <end position="86"/>
    </location>
</feature>
<feature type="compositionally biased region" description="Low complexity" evidence="6">
    <location>
        <begin position="205"/>
        <end position="224"/>
    </location>
</feature>
<dbReference type="Proteomes" id="UP000799291">
    <property type="component" value="Unassembled WGS sequence"/>
</dbReference>
<evidence type="ECO:0000256" key="7">
    <source>
        <dbReference type="SAM" id="Phobius"/>
    </source>
</evidence>
<dbReference type="OrthoDB" id="3934549at2759"/>
<feature type="domain" description="Rhodopsin" evidence="8">
    <location>
        <begin position="10"/>
        <end position="161"/>
    </location>
</feature>
<dbReference type="InterPro" id="IPR052337">
    <property type="entry name" value="SAT4-like"/>
</dbReference>
<evidence type="ECO:0000256" key="2">
    <source>
        <dbReference type="ARBA" id="ARBA00022692"/>
    </source>
</evidence>
<name>A0A6G1J1P8_9PLEO</name>
<proteinExistence type="inferred from homology"/>
<protein>
    <recommendedName>
        <fullName evidence="8">Rhodopsin domain-containing protein</fullName>
    </recommendedName>
</protein>
<feature type="transmembrane region" description="Helical" evidence="7">
    <location>
        <begin position="129"/>
        <end position="156"/>
    </location>
</feature>
<dbReference type="InterPro" id="IPR049326">
    <property type="entry name" value="Rhodopsin_dom_fungi"/>
</dbReference>
<evidence type="ECO:0000313" key="10">
    <source>
        <dbReference type="Proteomes" id="UP000799291"/>
    </source>
</evidence>
<evidence type="ECO:0000313" key="9">
    <source>
        <dbReference type="EMBL" id="KAF2684446.1"/>
    </source>
</evidence>
<dbReference type="PANTHER" id="PTHR33048:SF57">
    <property type="entry name" value="INTEGRAL MEMBRANE PROTEIN-RELATED"/>
    <property type="match status" value="1"/>
</dbReference>
<accession>A0A6G1J1P8</accession>
<keyword evidence="3 7" id="KW-1133">Transmembrane helix</keyword>
<keyword evidence="4 7" id="KW-0472">Membrane</keyword>
<dbReference type="EMBL" id="MU005581">
    <property type="protein sequence ID" value="KAF2684446.1"/>
    <property type="molecule type" value="Genomic_DNA"/>
</dbReference>
<dbReference type="GO" id="GO:0016020">
    <property type="term" value="C:membrane"/>
    <property type="evidence" value="ECO:0007669"/>
    <property type="project" value="UniProtKB-SubCell"/>
</dbReference>
<comment type="subcellular location">
    <subcellularLocation>
        <location evidence="1">Membrane</location>
        <topology evidence="1">Multi-pass membrane protein</topology>
    </subcellularLocation>
</comment>
<evidence type="ECO:0000256" key="5">
    <source>
        <dbReference type="ARBA" id="ARBA00038359"/>
    </source>
</evidence>
<evidence type="ECO:0000256" key="3">
    <source>
        <dbReference type="ARBA" id="ARBA00022989"/>
    </source>
</evidence>
<dbReference type="Pfam" id="PF20684">
    <property type="entry name" value="Fung_rhodopsin"/>
    <property type="match status" value="1"/>
</dbReference>
<evidence type="ECO:0000256" key="6">
    <source>
        <dbReference type="SAM" id="MobiDB-lite"/>
    </source>
</evidence>
<dbReference type="PANTHER" id="PTHR33048">
    <property type="entry name" value="PTH11-LIKE INTEGRAL MEMBRANE PROTEIN (AFU_ORTHOLOGUE AFUA_5G11245)"/>
    <property type="match status" value="1"/>
</dbReference>